<dbReference type="Proteomes" id="UP001341840">
    <property type="component" value="Unassembled WGS sequence"/>
</dbReference>
<comment type="caution">
    <text evidence="1">The sequence shown here is derived from an EMBL/GenBank/DDBJ whole genome shotgun (WGS) entry which is preliminary data.</text>
</comment>
<organism evidence="1 2">
    <name type="scientific">Stylosanthes scabra</name>
    <dbReference type="NCBI Taxonomy" id="79078"/>
    <lineage>
        <taxon>Eukaryota</taxon>
        <taxon>Viridiplantae</taxon>
        <taxon>Streptophyta</taxon>
        <taxon>Embryophyta</taxon>
        <taxon>Tracheophyta</taxon>
        <taxon>Spermatophyta</taxon>
        <taxon>Magnoliopsida</taxon>
        <taxon>eudicotyledons</taxon>
        <taxon>Gunneridae</taxon>
        <taxon>Pentapetalae</taxon>
        <taxon>rosids</taxon>
        <taxon>fabids</taxon>
        <taxon>Fabales</taxon>
        <taxon>Fabaceae</taxon>
        <taxon>Papilionoideae</taxon>
        <taxon>50 kb inversion clade</taxon>
        <taxon>dalbergioids sensu lato</taxon>
        <taxon>Dalbergieae</taxon>
        <taxon>Pterocarpus clade</taxon>
        <taxon>Stylosanthes</taxon>
    </lineage>
</organism>
<evidence type="ECO:0000313" key="2">
    <source>
        <dbReference type="Proteomes" id="UP001341840"/>
    </source>
</evidence>
<accession>A0ABU6TRW9</accession>
<evidence type="ECO:0000313" key="1">
    <source>
        <dbReference type="EMBL" id="MED6151597.1"/>
    </source>
</evidence>
<reference evidence="1 2" key="1">
    <citation type="journal article" date="2023" name="Plants (Basel)">
        <title>Bridging the Gap: Combining Genomics and Transcriptomics Approaches to Understand Stylosanthes scabra, an Orphan Legume from the Brazilian Caatinga.</title>
        <authorList>
            <person name="Ferreira-Neto J.R.C."/>
            <person name="da Silva M.D."/>
            <person name="Binneck E."/>
            <person name="de Melo N.F."/>
            <person name="da Silva R.H."/>
            <person name="de Melo A.L.T.M."/>
            <person name="Pandolfi V."/>
            <person name="Bustamante F.O."/>
            <person name="Brasileiro-Vidal A.C."/>
            <person name="Benko-Iseppon A.M."/>
        </authorList>
    </citation>
    <scope>NUCLEOTIDE SEQUENCE [LARGE SCALE GENOMIC DNA]</scope>
    <source>
        <tissue evidence="1">Leaves</tissue>
    </source>
</reference>
<protein>
    <submittedName>
        <fullName evidence="1">Uncharacterized protein</fullName>
    </submittedName>
</protein>
<proteinExistence type="predicted"/>
<gene>
    <name evidence="1" type="ORF">PIB30_083972</name>
</gene>
<name>A0ABU6TRW9_9FABA</name>
<dbReference type="EMBL" id="JASCZI010091968">
    <property type="protein sequence ID" value="MED6151597.1"/>
    <property type="molecule type" value="Genomic_DNA"/>
</dbReference>
<keyword evidence="2" id="KW-1185">Reference proteome</keyword>
<sequence length="161" mass="17258">MWILRRGLNRVLGEGGVIQGLDVICGSGGVGITADMMELMWVGGGWGTLKRVRVLLHSVLSTPRREVWRLGMAAANCGWWGFGCGKGWFVLGGLGGGGVWGWVGREAGCGQVGLQAPRHWGEIFGIVGVSHQHFKTLLGKSRRDTGSVGVLLWRLGVGWHA</sequence>